<keyword evidence="5 9" id="KW-0067">ATP-binding</keyword>
<feature type="short sequence motif" description="'HIGH' region" evidence="9">
    <location>
        <begin position="132"/>
        <end position="142"/>
    </location>
</feature>
<dbReference type="EC" id="6.1.1.19" evidence="9"/>
<dbReference type="Gene3D" id="3.40.50.620">
    <property type="entry name" value="HUPs"/>
    <property type="match status" value="1"/>
</dbReference>
<feature type="domain" description="Arginyl tRNA synthetase N-terminal" evidence="12">
    <location>
        <begin position="5"/>
        <end position="95"/>
    </location>
</feature>
<dbReference type="PANTHER" id="PTHR11956">
    <property type="entry name" value="ARGINYL-TRNA SYNTHETASE"/>
    <property type="match status" value="1"/>
</dbReference>
<keyword evidence="6 9" id="KW-0648">Protein biosynthesis</keyword>
<evidence type="ECO:0000256" key="5">
    <source>
        <dbReference type="ARBA" id="ARBA00022840"/>
    </source>
</evidence>
<evidence type="ECO:0000256" key="8">
    <source>
        <dbReference type="ARBA" id="ARBA00049339"/>
    </source>
</evidence>
<keyword evidence="2 9" id="KW-0963">Cytoplasm</keyword>
<evidence type="ECO:0000256" key="2">
    <source>
        <dbReference type="ARBA" id="ARBA00022490"/>
    </source>
</evidence>
<dbReference type="NCBIfam" id="TIGR00456">
    <property type="entry name" value="argS"/>
    <property type="match status" value="1"/>
</dbReference>
<dbReference type="Pfam" id="PF05746">
    <property type="entry name" value="DALR_1"/>
    <property type="match status" value="1"/>
</dbReference>
<comment type="subcellular location">
    <subcellularLocation>
        <location evidence="9">Cytoplasm</location>
    </subcellularLocation>
</comment>
<dbReference type="InterPro" id="IPR001412">
    <property type="entry name" value="aa-tRNA-synth_I_CS"/>
</dbReference>
<dbReference type="SUPFAM" id="SSF52374">
    <property type="entry name" value="Nucleotidylyl transferase"/>
    <property type="match status" value="1"/>
</dbReference>
<comment type="subunit">
    <text evidence="9">Monomer.</text>
</comment>
<dbReference type="SUPFAM" id="SSF55190">
    <property type="entry name" value="Arginyl-tRNA synthetase (ArgRS), N-terminal 'additional' domain"/>
    <property type="match status" value="1"/>
</dbReference>
<evidence type="ECO:0000313" key="14">
    <source>
        <dbReference type="Proteomes" id="UP001203665"/>
    </source>
</evidence>
<keyword evidence="4 9" id="KW-0547">Nucleotide-binding</keyword>
<evidence type="ECO:0000256" key="3">
    <source>
        <dbReference type="ARBA" id="ARBA00022598"/>
    </source>
</evidence>
<keyword evidence="7 9" id="KW-0030">Aminoacyl-tRNA synthetase</keyword>
<reference evidence="13" key="1">
    <citation type="submission" date="2022-06" db="EMBL/GenBank/DDBJ databases">
        <title>Alkalicoccobacillus porphyridii sp. nov., isolated from a marine red alga, Porphyridium purpureum and reclassification of Shouchella plakortidis and Shouchella gibsonii as Alkalicoccobacillus plakortidis comb. nov. and Alkalicoccobacillus gibsonii comb. nov.</title>
        <authorList>
            <person name="Kim K.H."/>
            <person name="Lee J.K."/>
            <person name="Han D.M."/>
            <person name="Baek J.H."/>
            <person name="Jeon C.O."/>
        </authorList>
    </citation>
    <scope>NUCLEOTIDE SEQUENCE</scope>
    <source>
        <strain evidence="13">DSM 19153</strain>
    </source>
</reference>
<dbReference type="PRINTS" id="PR01038">
    <property type="entry name" value="TRNASYNTHARG"/>
</dbReference>
<evidence type="ECO:0000256" key="1">
    <source>
        <dbReference type="ARBA" id="ARBA00005594"/>
    </source>
</evidence>
<evidence type="ECO:0000313" key="13">
    <source>
        <dbReference type="EMBL" id="MCM2675993.1"/>
    </source>
</evidence>
<dbReference type="GO" id="GO:0004814">
    <property type="term" value="F:arginine-tRNA ligase activity"/>
    <property type="evidence" value="ECO:0007669"/>
    <property type="project" value="UniProtKB-EC"/>
</dbReference>
<dbReference type="Pfam" id="PF03485">
    <property type="entry name" value="Arg_tRNA_synt_N"/>
    <property type="match status" value="1"/>
</dbReference>
<dbReference type="HAMAP" id="MF_00123">
    <property type="entry name" value="Arg_tRNA_synth"/>
    <property type="match status" value="1"/>
</dbReference>
<dbReference type="Gene3D" id="3.30.1360.70">
    <property type="entry name" value="Arginyl tRNA synthetase N-terminal domain"/>
    <property type="match status" value="1"/>
</dbReference>
<evidence type="ECO:0000256" key="10">
    <source>
        <dbReference type="RuleBase" id="RU363038"/>
    </source>
</evidence>
<dbReference type="Gene3D" id="1.10.730.10">
    <property type="entry name" value="Isoleucyl-tRNA Synthetase, Domain 1"/>
    <property type="match status" value="1"/>
</dbReference>
<evidence type="ECO:0000256" key="6">
    <source>
        <dbReference type="ARBA" id="ARBA00022917"/>
    </source>
</evidence>
<evidence type="ECO:0000256" key="7">
    <source>
        <dbReference type="ARBA" id="ARBA00023146"/>
    </source>
</evidence>
<gene>
    <name evidence="9 13" type="primary">argS</name>
    <name evidence="13" type="ORF">NDM98_11150</name>
</gene>
<dbReference type="SMART" id="SM00836">
    <property type="entry name" value="DALR_1"/>
    <property type="match status" value="1"/>
</dbReference>
<dbReference type="InterPro" id="IPR035684">
    <property type="entry name" value="ArgRS_core"/>
</dbReference>
<dbReference type="InterPro" id="IPR036695">
    <property type="entry name" value="Arg-tRNA-synth_N_sf"/>
</dbReference>
<dbReference type="Proteomes" id="UP001203665">
    <property type="component" value="Unassembled WGS sequence"/>
</dbReference>
<dbReference type="InterPro" id="IPR009080">
    <property type="entry name" value="tRNAsynth_Ia_anticodon-bd"/>
</dbReference>
<comment type="catalytic activity">
    <reaction evidence="8 9">
        <text>tRNA(Arg) + L-arginine + ATP = L-arginyl-tRNA(Arg) + AMP + diphosphate</text>
        <dbReference type="Rhea" id="RHEA:20301"/>
        <dbReference type="Rhea" id="RHEA-COMP:9658"/>
        <dbReference type="Rhea" id="RHEA-COMP:9673"/>
        <dbReference type="ChEBI" id="CHEBI:30616"/>
        <dbReference type="ChEBI" id="CHEBI:32682"/>
        <dbReference type="ChEBI" id="CHEBI:33019"/>
        <dbReference type="ChEBI" id="CHEBI:78442"/>
        <dbReference type="ChEBI" id="CHEBI:78513"/>
        <dbReference type="ChEBI" id="CHEBI:456215"/>
        <dbReference type="EC" id="6.1.1.19"/>
    </reaction>
</comment>
<organism evidence="13 14">
    <name type="scientific">Alkalicoccobacillus plakortidis</name>
    <dbReference type="NCBI Taxonomy" id="444060"/>
    <lineage>
        <taxon>Bacteria</taxon>
        <taxon>Bacillati</taxon>
        <taxon>Bacillota</taxon>
        <taxon>Bacilli</taxon>
        <taxon>Bacillales</taxon>
        <taxon>Bacillaceae</taxon>
        <taxon>Alkalicoccobacillus</taxon>
    </lineage>
</organism>
<evidence type="ECO:0000259" key="12">
    <source>
        <dbReference type="SMART" id="SM01016"/>
    </source>
</evidence>
<evidence type="ECO:0000256" key="4">
    <source>
        <dbReference type="ARBA" id="ARBA00022741"/>
    </source>
</evidence>
<dbReference type="InterPro" id="IPR001278">
    <property type="entry name" value="Arg-tRNA-ligase"/>
</dbReference>
<comment type="similarity">
    <text evidence="1 9 10">Belongs to the class-I aminoacyl-tRNA synthetase family.</text>
</comment>
<protein>
    <recommendedName>
        <fullName evidence="9">Arginine--tRNA ligase</fullName>
        <ecNumber evidence="9">6.1.1.19</ecNumber>
    </recommendedName>
    <alternativeName>
        <fullName evidence="9">Arginyl-tRNA synthetase</fullName>
        <shortName evidence="9">ArgRS</shortName>
    </alternativeName>
</protein>
<dbReference type="PANTHER" id="PTHR11956:SF5">
    <property type="entry name" value="ARGININE--TRNA LIGASE, CYTOPLASMIC"/>
    <property type="match status" value="1"/>
</dbReference>
<dbReference type="CDD" id="cd00671">
    <property type="entry name" value="ArgRS_core"/>
    <property type="match status" value="1"/>
</dbReference>
<dbReference type="InterPro" id="IPR014729">
    <property type="entry name" value="Rossmann-like_a/b/a_fold"/>
</dbReference>
<keyword evidence="14" id="KW-1185">Reference proteome</keyword>
<dbReference type="InterPro" id="IPR008909">
    <property type="entry name" value="DALR_anticod-bd"/>
</dbReference>
<comment type="caution">
    <text evidence="13">The sequence shown here is derived from an EMBL/GenBank/DDBJ whole genome shotgun (WGS) entry which is preliminary data.</text>
</comment>
<name>A0ABT0XJA5_9BACI</name>
<feature type="domain" description="DALR anticodon binding" evidence="11">
    <location>
        <begin position="437"/>
        <end position="556"/>
    </location>
</feature>
<proteinExistence type="inferred from homology"/>
<sequence>MNSVEQIKHVLKDEIKAAIVEAGLAESHEIPDILLETPKEKSHGDYATNIAMQLARIAKKAPKQIAEAITERLNQEKASVEKVNIAGPGFINFYMDNSFLRDVITDVLAKPDSYGASDAGQGEKILVEYVSANPTGTLHLGHARGAAVGDAMVRIMEKAGYQMGREYYINDAGNQINNLAYSVEARYKQALGMDTEMPEDGYHGKDIIEMGQELADSEGDAYLKLDDETRLKAFRTYGLNKALDKIKVDLADYRVEFDTWFSEMSLYESGVIDRTLDVLRKQDEIYEEDGATWLRTTKYGDDKDRVLIKKDGSYTYLLPDIAYHEDKFNRGYDRLIDMMGADHHGYIARMKAAIEALGYDREKLDIQITQMVSLVQGGEKVKMSKRTGKAVTLRELMEEVGLDATRYFFAMRSLDTQLDFDMDLAVSKSNENPVFYVQYAHARVCSMLRQGDELGLSYDSSTDLSPIASEKEYDLLKIIGDYPAVVADAAVKRTPHKVANYVHDLATALHSFYNAERVLDVEAPEKSNARLALMKSTQITLQSALALLGVSAPDKM</sequence>
<dbReference type="RefSeq" id="WP_251607510.1">
    <property type="nucleotide sequence ID" value="NZ_JAMQJY010000001.1"/>
</dbReference>
<dbReference type="PROSITE" id="PS00178">
    <property type="entry name" value="AA_TRNA_LIGASE_I"/>
    <property type="match status" value="1"/>
</dbReference>
<dbReference type="Pfam" id="PF00750">
    <property type="entry name" value="tRNA-synt_1d"/>
    <property type="match status" value="1"/>
</dbReference>
<dbReference type="InterPro" id="IPR005148">
    <property type="entry name" value="Arg-tRNA-synth_N"/>
</dbReference>
<evidence type="ECO:0000259" key="11">
    <source>
        <dbReference type="SMART" id="SM00836"/>
    </source>
</evidence>
<dbReference type="SUPFAM" id="SSF47323">
    <property type="entry name" value="Anticodon-binding domain of a subclass of class I aminoacyl-tRNA synthetases"/>
    <property type="match status" value="1"/>
</dbReference>
<evidence type="ECO:0000256" key="9">
    <source>
        <dbReference type="HAMAP-Rule" id="MF_00123"/>
    </source>
</evidence>
<dbReference type="SMART" id="SM01016">
    <property type="entry name" value="Arg_tRNA_synt_N"/>
    <property type="match status" value="1"/>
</dbReference>
<keyword evidence="3 9" id="KW-0436">Ligase</keyword>
<dbReference type="EMBL" id="JAMQJY010000001">
    <property type="protein sequence ID" value="MCM2675993.1"/>
    <property type="molecule type" value="Genomic_DNA"/>
</dbReference>
<accession>A0ABT0XJA5</accession>